<dbReference type="PANTHER" id="PTHR44144:SF1">
    <property type="entry name" value="DNAJ HOMOLOG SUBFAMILY C MEMBER 9"/>
    <property type="match status" value="1"/>
</dbReference>
<reference evidence="3 4" key="1">
    <citation type="submission" date="2024-09" db="EMBL/GenBank/DDBJ databases">
        <title>A chromosome-level genome assembly of Gray's grenadier anchovy, Coilia grayii.</title>
        <authorList>
            <person name="Fu Z."/>
        </authorList>
    </citation>
    <scope>NUCLEOTIDE SEQUENCE [LARGE SCALE GENOMIC DNA]</scope>
    <source>
        <strain evidence="3">G4</strain>
        <tissue evidence="3">Muscle</tissue>
    </source>
</reference>
<keyword evidence="4" id="KW-1185">Reference proteome</keyword>
<dbReference type="Proteomes" id="UP001591681">
    <property type="component" value="Unassembled WGS sequence"/>
</dbReference>
<dbReference type="Pfam" id="PF23302">
    <property type="entry name" value="HTH_DNAJC9"/>
    <property type="match status" value="1"/>
</dbReference>
<feature type="compositionally biased region" description="Basic and acidic residues" evidence="1">
    <location>
        <begin position="123"/>
        <end position="139"/>
    </location>
</feature>
<dbReference type="AlphaFoldDB" id="A0ABD1KRG9"/>
<feature type="domain" description="DNAJC9 HTH" evidence="2">
    <location>
        <begin position="7"/>
        <end position="74"/>
    </location>
</feature>
<evidence type="ECO:0000259" key="2">
    <source>
        <dbReference type="Pfam" id="PF23302"/>
    </source>
</evidence>
<protein>
    <recommendedName>
        <fullName evidence="2">DNAJC9 HTH domain-containing protein</fullName>
    </recommendedName>
</protein>
<evidence type="ECO:0000256" key="1">
    <source>
        <dbReference type="SAM" id="MobiDB-lite"/>
    </source>
</evidence>
<accession>A0ABD1KRG9</accession>
<evidence type="ECO:0000313" key="4">
    <source>
        <dbReference type="Proteomes" id="UP001591681"/>
    </source>
</evidence>
<dbReference type="EMBL" id="JBHFQA010000003">
    <property type="protein sequence ID" value="KAL2101732.1"/>
    <property type="molecule type" value="Genomic_DNA"/>
</dbReference>
<feature type="region of interest" description="Disordered" evidence="1">
    <location>
        <begin position="67"/>
        <end position="139"/>
    </location>
</feature>
<feature type="compositionally biased region" description="Basic and acidic residues" evidence="1">
    <location>
        <begin position="78"/>
        <end position="93"/>
    </location>
</feature>
<gene>
    <name evidence="3" type="ORF">ACEWY4_003493</name>
</gene>
<evidence type="ECO:0000313" key="3">
    <source>
        <dbReference type="EMBL" id="KAL2101732.1"/>
    </source>
</evidence>
<dbReference type="InterPro" id="IPR056453">
    <property type="entry name" value="HTH_DNAJC9"/>
</dbReference>
<sequence length="139" mass="16332">MWSQKKYRGSAKERVDLGRLYVEYDGDMDSIMESALCAEIDDEPRIRGILQSLIDAQKIPALRAFTHESAQRRRNRKRQVEMEREEAEARQRDMGISSEDSLSALIKRRQQSREQKFSSLMSHLEEKYREVEPKKKGAK</sequence>
<proteinExistence type="predicted"/>
<name>A0ABD1KRG9_9TELE</name>
<comment type="caution">
    <text evidence="3">The sequence shown here is derived from an EMBL/GenBank/DDBJ whole genome shotgun (WGS) entry which is preliminary data.</text>
</comment>
<dbReference type="PANTHER" id="PTHR44144">
    <property type="entry name" value="DNAJ HOMOLOG SUBFAMILY C MEMBER 9"/>
    <property type="match status" value="1"/>
</dbReference>
<dbReference type="InterPro" id="IPR052594">
    <property type="entry name" value="J_domain-containing_protein"/>
</dbReference>
<organism evidence="3 4">
    <name type="scientific">Coilia grayii</name>
    <name type="common">Gray's grenadier anchovy</name>
    <dbReference type="NCBI Taxonomy" id="363190"/>
    <lineage>
        <taxon>Eukaryota</taxon>
        <taxon>Metazoa</taxon>
        <taxon>Chordata</taxon>
        <taxon>Craniata</taxon>
        <taxon>Vertebrata</taxon>
        <taxon>Euteleostomi</taxon>
        <taxon>Actinopterygii</taxon>
        <taxon>Neopterygii</taxon>
        <taxon>Teleostei</taxon>
        <taxon>Clupei</taxon>
        <taxon>Clupeiformes</taxon>
        <taxon>Clupeoidei</taxon>
        <taxon>Engraulidae</taxon>
        <taxon>Coilinae</taxon>
        <taxon>Coilia</taxon>
    </lineage>
</organism>